<feature type="region of interest" description="Disordered" evidence="4">
    <location>
        <begin position="429"/>
        <end position="652"/>
    </location>
</feature>
<dbReference type="EMBL" id="JAPQKL010000005">
    <property type="protein sequence ID" value="KAJ5130575.1"/>
    <property type="molecule type" value="Genomic_DNA"/>
</dbReference>
<dbReference type="InterPro" id="IPR051651">
    <property type="entry name" value="DMTF1_DNA-bind_reg"/>
</dbReference>
<feature type="compositionally biased region" description="Basic residues" evidence="4">
    <location>
        <begin position="524"/>
        <end position="535"/>
    </location>
</feature>
<dbReference type="AlphaFoldDB" id="A0A9W9GV11"/>
<dbReference type="InterPro" id="IPR009057">
    <property type="entry name" value="Homeodomain-like_sf"/>
</dbReference>
<feature type="domain" description="HTH myb-type" evidence="6">
    <location>
        <begin position="300"/>
        <end position="345"/>
    </location>
</feature>
<dbReference type="Pfam" id="PF13921">
    <property type="entry name" value="Myb_DNA-bind_6"/>
    <property type="match status" value="1"/>
</dbReference>
<dbReference type="CDD" id="cd00167">
    <property type="entry name" value="SANT"/>
    <property type="match status" value="2"/>
</dbReference>
<dbReference type="InterPro" id="IPR001005">
    <property type="entry name" value="SANT/Myb"/>
</dbReference>
<dbReference type="SUPFAM" id="SSF46689">
    <property type="entry name" value="Homeodomain-like"/>
    <property type="match status" value="1"/>
</dbReference>
<dbReference type="PANTHER" id="PTHR46380:SF2">
    <property type="entry name" value="CYCLIN-D-BINDING MYB-LIKE TRANSCRIPTION FACTOR 1"/>
    <property type="match status" value="1"/>
</dbReference>
<comment type="caution">
    <text evidence="7">The sequence shown here is derived from an EMBL/GenBank/DDBJ whole genome shotgun (WGS) entry which is preliminary data.</text>
</comment>
<feature type="domain" description="Myb-like" evidence="5">
    <location>
        <begin position="292"/>
        <end position="341"/>
    </location>
</feature>
<dbReference type="SMART" id="SM00717">
    <property type="entry name" value="SANT"/>
    <property type="match status" value="2"/>
</dbReference>
<feature type="compositionally biased region" description="Low complexity" evidence="4">
    <location>
        <begin position="48"/>
        <end position="57"/>
    </location>
</feature>
<reference evidence="7" key="1">
    <citation type="submission" date="2022-11" db="EMBL/GenBank/DDBJ databases">
        <authorList>
            <person name="Petersen C."/>
        </authorList>
    </citation>
    <scope>NUCLEOTIDE SEQUENCE</scope>
    <source>
        <strain evidence="7">IBT 22155</strain>
    </source>
</reference>
<dbReference type="Gene3D" id="1.10.10.60">
    <property type="entry name" value="Homeodomain-like"/>
    <property type="match status" value="2"/>
</dbReference>
<protein>
    <submittedName>
        <fullName evidence="7">Uncharacterized protein</fullName>
    </submittedName>
</protein>
<proteinExistence type="predicted"/>
<feature type="compositionally biased region" description="Polar residues" evidence="4">
    <location>
        <begin position="63"/>
        <end position="72"/>
    </location>
</feature>
<accession>A0A9W9GV11</accession>
<feature type="compositionally biased region" description="Basic and acidic residues" evidence="4">
    <location>
        <begin position="566"/>
        <end position="581"/>
    </location>
</feature>
<dbReference type="PANTHER" id="PTHR46380">
    <property type="entry name" value="CYCLIN-D-BINDING MYB-LIKE TRANSCRIPTION FACTOR 1"/>
    <property type="match status" value="1"/>
</dbReference>
<reference evidence="7" key="2">
    <citation type="journal article" date="2023" name="IMA Fungus">
        <title>Comparative genomic study of the Penicillium genus elucidates a diverse pangenome and 15 lateral gene transfer events.</title>
        <authorList>
            <person name="Petersen C."/>
            <person name="Sorensen T."/>
            <person name="Nielsen M.R."/>
            <person name="Sondergaard T.E."/>
            <person name="Sorensen J.L."/>
            <person name="Fitzpatrick D.A."/>
            <person name="Frisvad J.C."/>
            <person name="Nielsen K.L."/>
        </authorList>
    </citation>
    <scope>NUCLEOTIDE SEQUENCE</scope>
    <source>
        <strain evidence="7">IBT 22155</strain>
    </source>
</reference>
<feature type="compositionally biased region" description="Low complexity" evidence="4">
    <location>
        <begin position="621"/>
        <end position="630"/>
    </location>
</feature>
<evidence type="ECO:0000313" key="7">
    <source>
        <dbReference type="EMBL" id="KAJ5130575.1"/>
    </source>
</evidence>
<dbReference type="InterPro" id="IPR017930">
    <property type="entry name" value="Myb_dom"/>
</dbReference>
<dbReference type="Proteomes" id="UP001149079">
    <property type="component" value="Unassembled WGS sequence"/>
</dbReference>
<feature type="compositionally biased region" description="Basic residues" evidence="4">
    <location>
        <begin position="599"/>
        <end position="613"/>
    </location>
</feature>
<evidence type="ECO:0000256" key="2">
    <source>
        <dbReference type="ARBA" id="ARBA00023125"/>
    </source>
</evidence>
<sequence length="652" mass="73253">MSKTVAMGNTSSQPEPYPVIPDDFGDIVPETPNISSKNAGKKNKKKQSLSSKPKALSGESALANGTTDSSVPNRPKRKRDVEPESKQKSKKHHKSDNQDRIEPAQEIEPLAPATIVQPPPSPSQSTPKSELPAKKPRKSRKKKDQDADAPVSSHPSDTAVADEPSAVEHTAAAKRTPTPYSPNPEGSTTPGGRVRGVRGSRTREKDNMRIGFYTQDEVEKIESFKVNFCTMHGISGSLFDEMVQHSERGVFGEFPVSSEIISKNDFWDEIYGLLPDRDRRSVYRFMRRHFQASAQKAHEWTKEQDQELIELHAKHGPKWSYIGKLIGRSDDDVTQRWRNKLEHQDTMNQGAWSEEESRLFLDAVESSWHTMKPMLGDEAGKDFYEMNERMILWGNISKAMGYTRSRQQCADKWRKIVRQVMIMRANGQPGAVYDPKQASKKTANWNTRLEEERKSTRFVTDDSDSEGGEVAEAKKATSSPKSTPKPSPKPKNTAEPSPSREVNVESDHGVQGENEPGPPEPASKAKKSRSKSKRKHTEEVPSAAIEEAPSAPIEEIPSASSPTQKIIEEITREKERREKEMQQQQEQEAQEEAENAGRKDRKRKRKDEKRRKRDERENTVAAAEANNASDSDAEVPEPAKKRKSLRKAQAAL</sequence>
<feature type="compositionally biased region" description="Polar residues" evidence="4">
    <location>
        <begin position="1"/>
        <end position="14"/>
    </location>
</feature>
<dbReference type="GeneID" id="81406528"/>
<comment type="subcellular location">
    <subcellularLocation>
        <location evidence="1">Nucleus</location>
    </subcellularLocation>
</comment>
<dbReference type="PROSITE" id="PS50090">
    <property type="entry name" value="MYB_LIKE"/>
    <property type="match status" value="2"/>
</dbReference>
<evidence type="ECO:0000256" key="4">
    <source>
        <dbReference type="SAM" id="MobiDB-lite"/>
    </source>
</evidence>
<feature type="compositionally biased region" description="Low complexity" evidence="4">
    <location>
        <begin position="540"/>
        <end position="565"/>
    </location>
</feature>
<keyword evidence="2" id="KW-0238">DNA-binding</keyword>
<dbReference type="RefSeq" id="XP_056520954.1">
    <property type="nucleotide sequence ID" value="XM_056667358.1"/>
</dbReference>
<gene>
    <name evidence="7" type="ORF">N7515_006614</name>
</gene>
<organism evidence="7 8">
    <name type="scientific">Penicillium bovifimosum</name>
    <dbReference type="NCBI Taxonomy" id="126998"/>
    <lineage>
        <taxon>Eukaryota</taxon>
        <taxon>Fungi</taxon>
        <taxon>Dikarya</taxon>
        <taxon>Ascomycota</taxon>
        <taxon>Pezizomycotina</taxon>
        <taxon>Eurotiomycetes</taxon>
        <taxon>Eurotiomycetidae</taxon>
        <taxon>Eurotiales</taxon>
        <taxon>Aspergillaceae</taxon>
        <taxon>Penicillium</taxon>
    </lineage>
</organism>
<keyword evidence="3" id="KW-0539">Nucleus</keyword>
<dbReference type="GO" id="GO:0005634">
    <property type="term" value="C:nucleus"/>
    <property type="evidence" value="ECO:0007669"/>
    <property type="project" value="UniProtKB-SubCell"/>
</dbReference>
<feature type="domain" description="Myb-like" evidence="5">
    <location>
        <begin position="344"/>
        <end position="417"/>
    </location>
</feature>
<evidence type="ECO:0000313" key="8">
    <source>
        <dbReference type="Proteomes" id="UP001149079"/>
    </source>
</evidence>
<dbReference type="GO" id="GO:0000976">
    <property type="term" value="F:transcription cis-regulatory region binding"/>
    <property type="evidence" value="ECO:0007669"/>
    <property type="project" value="TreeGrafter"/>
</dbReference>
<dbReference type="GO" id="GO:0003700">
    <property type="term" value="F:DNA-binding transcription factor activity"/>
    <property type="evidence" value="ECO:0007669"/>
    <property type="project" value="TreeGrafter"/>
</dbReference>
<dbReference type="OrthoDB" id="39591at2759"/>
<dbReference type="PROSITE" id="PS51294">
    <property type="entry name" value="HTH_MYB"/>
    <property type="match status" value="1"/>
</dbReference>
<feature type="region of interest" description="Disordered" evidence="4">
    <location>
        <begin position="1"/>
        <end position="203"/>
    </location>
</feature>
<evidence type="ECO:0000256" key="3">
    <source>
        <dbReference type="ARBA" id="ARBA00023242"/>
    </source>
</evidence>
<evidence type="ECO:0000259" key="6">
    <source>
        <dbReference type="PROSITE" id="PS51294"/>
    </source>
</evidence>
<evidence type="ECO:0000256" key="1">
    <source>
        <dbReference type="ARBA" id="ARBA00004123"/>
    </source>
</evidence>
<keyword evidence="8" id="KW-1185">Reference proteome</keyword>
<name>A0A9W9GV11_9EURO</name>
<evidence type="ECO:0000259" key="5">
    <source>
        <dbReference type="PROSITE" id="PS50090"/>
    </source>
</evidence>